<keyword evidence="3" id="KW-1185">Reference proteome</keyword>
<evidence type="ECO:0000313" key="3">
    <source>
        <dbReference type="Proteomes" id="UP000800040"/>
    </source>
</evidence>
<protein>
    <submittedName>
        <fullName evidence="2">Uncharacterized protein</fullName>
    </submittedName>
</protein>
<dbReference type="Proteomes" id="UP000800040">
    <property type="component" value="Unassembled WGS sequence"/>
</dbReference>
<dbReference type="EMBL" id="ML975291">
    <property type="protein sequence ID" value="KAF1835150.1"/>
    <property type="molecule type" value="Genomic_DNA"/>
</dbReference>
<evidence type="ECO:0000313" key="2">
    <source>
        <dbReference type="EMBL" id="KAF1835150.1"/>
    </source>
</evidence>
<name>A0A6A5KG08_9PLEO</name>
<feature type="compositionally biased region" description="Polar residues" evidence="1">
    <location>
        <begin position="111"/>
        <end position="120"/>
    </location>
</feature>
<reference evidence="2" key="1">
    <citation type="submission" date="2020-01" db="EMBL/GenBank/DDBJ databases">
        <authorList>
            <consortium name="DOE Joint Genome Institute"/>
            <person name="Haridas S."/>
            <person name="Albert R."/>
            <person name="Binder M."/>
            <person name="Bloem J."/>
            <person name="Labutti K."/>
            <person name="Salamov A."/>
            <person name="Andreopoulos B."/>
            <person name="Baker S.E."/>
            <person name="Barry K."/>
            <person name="Bills G."/>
            <person name="Bluhm B.H."/>
            <person name="Cannon C."/>
            <person name="Castanera R."/>
            <person name="Culley D.E."/>
            <person name="Daum C."/>
            <person name="Ezra D."/>
            <person name="Gonzalez J.B."/>
            <person name="Henrissat B."/>
            <person name="Kuo A."/>
            <person name="Liang C."/>
            <person name="Lipzen A."/>
            <person name="Lutzoni F."/>
            <person name="Magnuson J."/>
            <person name="Mondo S."/>
            <person name="Nolan M."/>
            <person name="Ohm R."/>
            <person name="Pangilinan J."/>
            <person name="Park H.-J."/>
            <person name="Ramirez L."/>
            <person name="Alfaro M."/>
            <person name="Sun H."/>
            <person name="Tritt A."/>
            <person name="Yoshinaga Y."/>
            <person name="Zwiers L.-H."/>
            <person name="Turgeon B.G."/>
            <person name="Goodwin S.B."/>
            <person name="Spatafora J.W."/>
            <person name="Crous P.W."/>
            <person name="Grigoriev I.V."/>
        </authorList>
    </citation>
    <scope>NUCLEOTIDE SEQUENCE</scope>
    <source>
        <strain evidence="2">P77</strain>
    </source>
</reference>
<accession>A0A6A5KG08</accession>
<evidence type="ECO:0000256" key="1">
    <source>
        <dbReference type="SAM" id="MobiDB-lite"/>
    </source>
</evidence>
<gene>
    <name evidence="2" type="ORF">BDW02DRAFT_298438</name>
</gene>
<feature type="region of interest" description="Disordered" evidence="1">
    <location>
        <begin position="106"/>
        <end position="125"/>
    </location>
</feature>
<sequence length="173" mass="19878">MVRRCLPYIDAGCPQPAISSLISSHPTYPPHHHTSYRSRLPEIFHHLPVLPKYTYNHILSSENTTVMARTIKQEPTFRYNLRTLAQRRQLVRAVEEQMTLRARAGPLPSPRIQQSKNNGLNPRVSDGHQRALNPTPEEHEAARIASLHNKRPLPEHKKKGQCQCRLCKYPPCC</sequence>
<organism evidence="2 3">
    <name type="scientific">Decorospora gaudefroyi</name>
    <dbReference type="NCBI Taxonomy" id="184978"/>
    <lineage>
        <taxon>Eukaryota</taxon>
        <taxon>Fungi</taxon>
        <taxon>Dikarya</taxon>
        <taxon>Ascomycota</taxon>
        <taxon>Pezizomycotina</taxon>
        <taxon>Dothideomycetes</taxon>
        <taxon>Pleosporomycetidae</taxon>
        <taxon>Pleosporales</taxon>
        <taxon>Pleosporineae</taxon>
        <taxon>Pleosporaceae</taxon>
        <taxon>Decorospora</taxon>
    </lineage>
</organism>
<dbReference type="AlphaFoldDB" id="A0A6A5KG08"/>
<proteinExistence type="predicted"/>